<gene>
    <name evidence="2" type="ORF">ShirakiTB12_54870</name>
</gene>
<organism evidence="2 3">
    <name type="scientific">Priestia megaterium</name>
    <name type="common">Bacillus megaterium</name>
    <dbReference type="NCBI Taxonomy" id="1404"/>
    <lineage>
        <taxon>Bacteria</taxon>
        <taxon>Bacillati</taxon>
        <taxon>Bacillota</taxon>
        <taxon>Bacilli</taxon>
        <taxon>Bacillales</taxon>
        <taxon>Bacillaceae</taxon>
        <taxon>Priestia</taxon>
    </lineage>
</organism>
<dbReference type="Proteomes" id="UP001165240">
    <property type="component" value="Unassembled WGS sequence"/>
</dbReference>
<dbReference type="RefSeq" id="WP_025908111.1">
    <property type="nucleotide sequence ID" value="NZ_BSYK01000007.1"/>
</dbReference>
<dbReference type="Pfam" id="PF13157">
    <property type="entry name" value="Enas"/>
    <property type="match status" value="1"/>
</dbReference>
<comment type="caution">
    <text evidence="2">The sequence shown here is derived from an EMBL/GenBank/DDBJ whole genome shotgun (WGS) entry which is preliminary data.</text>
</comment>
<dbReference type="InterPro" id="IPR025055">
    <property type="entry name" value="Ena_core"/>
</dbReference>
<evidence type="ECO:0000259" key="1">
    <source>
        <dbReference type="PROSITE" id="PS01186"/>
    </source>
</evidence>
<dbReference type="AlphaFoldDB" id="A0AAX6BTF5"/>
<evidence type="ECO:0000313" key="2">
    <source>
        <dbReference type="EMBL" id="GMG77018.1"/>
    </source>
</evidence>
<proteinExistence type="predicted"/>
<dbReference type="PROSITE" id="PS01186">
    <property type="entry name" value="EGF_2"/>
    <property type="match status" value="1"/>
</dbReference>
<dbReference type="EMBL" id="BSYK01000007">
    <property type="protein sequence ID" value="GMG77018.1"/>
    <property type="molecule type" value="Genomic_DNA"/>
</dbReference>
<sequence>MCICKNGYEGILNKCSNNQMFIAKKCVPFRSPCDGLTRTTIYTTSNVVNTSLANGIIAIVNTSIDCVMNVSITDSSGENTYVVSAQSSLVVQVFSLSLITVVCGPDNDNGEDFCTGTFEATLSF</sequence>
<feature type="domain" description="EGF-like" evidence="1">
    <location>
        <begin position="2"/>
        <end position="15"/>
    </location>
</feature>
<evidence type="ECO:0000313" key="3">
    <source>
        <dbReference type="Proteomes" id="UP001165240"/>
    </source>
</evidence>
<dbReference type="InterPro" id="IPR000742">
    <property type="entry name" value="EGF"/>
</dbReference>
<protein>
    <recommendedName>
        <fullName evidence="1">EGF-like domain-containing protein</fullName>
    </recommendedName>
</protein>
<name>A0AAX6BTF5_PRIMG</name>
<reference evidence="2" key="1">
    <citation type="journal article" date="2024" name="Appl Microbiol">
        <title>Effect of kuratsuki Bacillus and Priestia on Taste of Sake.</title>
        <authorList>
            <person name="Kobayashi K."/>
            <person name="Nishida H."/>
        </authorList>
    </citation>
    <scope>NUCLEOTIDE SEQUENCE</scope>
    <source>
        <strain evidence="2">B-12</strain>
    </source>
</reference>
<accession>A0AAX6BTF5</accession>